<keyword evidence="3" id="KW-0004">4Fe-4S</keyword>
<comment type="similarity">
    <text evidence="2">Belongs to the prokaryotic molybdopterin-containing oxidoreductase family.</text>
</comment>
<dbReference type="Gene3D" id="3.40.50.740">
    <property type="match status" value="1"/>
</dbReference>
<evidence type="ECO:0000256" key="3">
    <source>
        <dbReference type="ARBA" id="ARBA00022485"/>
    </source>
</evidence>
<dbReference type="SUPFAM" id="SSF53706">
    <property type="entry name" value="Formate dehydrogenase/DMSO reductase, domains 1-3"/>
    <property type="match status" value="1"/>
</dbReference>
<keyword evidence="4" id="KW-0500">Molybdenum</keyword>
<dbReference type="GO" id="GO:0043546">
    <property type="term" value="F:molybdopterin cofactor binding"/>
    <property type="evidence" value="ECO:0007669"/>
    <property type="project" value="InterPro"/>
</dbReference>
<feature type="domain" description="4Fe-4S Mo/W bis-MGD-type" evidence="9">
    <location>
        <begin position="49"/>
        <end position="111"/>
    </location>
</feature>
<protein>
    <submittedName>
        <fullName evidence="10">Anaerobic dimethyl sulfoxide reductase subunit A</fullName>
    </submittedName>
</protein>
<organism evidence="10 11">
    <name type="scientific">Ferrimonas marina</name>
    <dbReference type="NCBI Taxonomy" id="299255"/>
    <lineage>
        <taxon>Bacteria</taxon>
        <taxon>Pseudomonadati</taxon>
        <taxon>Pseudomonadota</taxon>
        <taxon>Gammaproteobacteria</taxon>
        <taxon>Alteromonadales</taxon>
        <taxon>Ferrimonadaceae</taxon>
        <taxon>Ferrimonas</taxon>
    </lineage>
</organism>
<dbReference type="Pfam" id="PF04879">
    <property type="entry name" value="Molybdop_Fe4S4"/>
    <property type="match status" value="1"/>
</dbReference>
<dbReference type="InterPro" id="IPR011888">
    <property type="entry name" value="Anaer_DMSO_reductase"/>
</dbReference>
<dbReference type="NCBIfam" id="TIGR02166">
    <property type="entry name" value="dmsA_ynfE"/>
    <property type="match status" value="1"/>
</dbReference>
<dbReference type="InterPro" id="IPR006657">
    <property type="entry name" value="MoPterin_dinucl-bd_dom"/>
</dbReference>
<evidence type="ECO:0000313" key="11">
    <source>
        <dbReference type="Proteomes" id="UP000184268"/>
    </source>
</evidence>
<evidence type="ECO:0000259" key="9">
    <source>
        <dbReference type="PROSITE" id="PS51669"/>
    </source>
</evidence>
<dbReference type="Proteomes" id="UP000184268">
    <property type="component" value="Unassembled WGS sequence"/>
</dbReference>
<keyword evidence="11" id="KW-1185">Reference proteome</keyword>
<proteinExistence type="inferred from homology"/>
<keyword evidence="8" id="KW-0411">Iron-sulfur</keyword>
<evidence type="ECO:0000256" key="7">
    <source>
        <dbReference type="ARBA" id="ARBA00023004"/>
    </source>
</evidence>
<dbReference type="PANTHER" id="PTHR43742">
    <property type="entry name" value="TRIMETHYLAMINE-N-OXIDE REDUCTASE"/>
    <property type="match status" value="1"/>
</dbReference>
<evidence type="ECO:0000256" key="4">
    <source>
        <dbReference type="ARBA" id="ARBA00022505"/>
    </source>
</evidence>
<evidence type="ECO:0000256" key="1">
    <source>
        <dbReference type="ARBA" id="ARBA00001942"/>
    </source>
</evidence>
<reference evidence="10 11" key="1">
    <citation type="submission" date="2016-11" db="EMBL/GenBank/DDBJ databases">
        <authorList>
            <person name="Jaros S."/>
            <person name="Januszkiewicz K."/>
            <person name="Wedrychowicz H."/>
        </authorList>
    </citation>
    <scope>NUCLEOTIDE SEQUENCE [LARGE SCALE GENOMIC DNA]</scope>
    <source>
        <strain evidence="10 11">DSM 16917</strain>
    </source>
</reference>
<gene>
    <name evidence="10" type="ORF">SAMN02745129_3711</name>
</gene>
<dbReference type="PROSITE" id="PS51669">
    <property type="entry name" value="4FE4S_MOW_BIS_MGD"/>
    <property type="match status" value="1"/>
</dbReference>
<dbReference type="Pfam" id="PF01568">
    <property type="entry name" value="Molydop_binding"/>
    <property type="match status" value="1"/>
</dbReference>
<dbReference type="SUPFAM" id="SSF50692">
    <property type="entry name" value="ADC-like"/>
    <property type="match status" value="1"/>
</dbReference>
<dbReference type="InterPro" id="IPR006655">
    <property type="entry name" value="Mopterin_OxRdtase_prok_CS"/>
</dbReference>
<evidence type="ECO:0000313" key="10">
    <source>
        <dbReference type="EMBL" id="SHI03478.1"/>
    </source>
</evidence>
<dbReference type="PROSITE" id="PS00551">
    <property type="entry name" value="MOLYBDOPTERIN_PROK_1"/>
    <property type="match status" value="1"/>
</dbReference>
<dbReference type="PROSITE" id="PS51257">
    <property type="entry name" value="PROKAR_LIPOPROTEIN"/>
    <property type="match status" value="1"/>
</dbReference>
<sequence length="849" mass="93916">MQRRDFLKLSATASAVTMVTACSSDSDPNTPDLPDVPDVPDVPDNPDLAGTHYSACLVNCGSNCPIKVHTNEDGHVTQIETDHQGEDQYGSHQVKACVRGRALKQRTYAPDRLKAPMKRVGKRGEGKFEEISWDEAFAHITGKVSQLANDYGNQSIYFHYGTGSYYGFHSNNAIKRAINLGIGGHLRCYSNYSWAQINAATPATLGQSTQSGTYLSEVEHSDLFLGFGFNPMEIRMSGSGEQYDFLKALERNRKNIDIVMVDPRYTDTAVNTVTGKETQWMPVRPGTDAALAEAIAYEMIHSGWVEANSKAFLDSHCLGYDRASLERLITEIDSSDEHPLAKYRDLIDPAENYQDYILGEGQYQLVRTPEWAAEITGLSAAQIRKLAKMIMDAEAPYISVGAGCNRHACGEQTVRSLYMLPILTGKIGQAGVNSGPLPRNYGRGTSGSISQGDNNVKETICFFTWAEAIENGENMTNERHGVNGLSDDAHERDENGHLKFGTNIKAVFSANGNALINQHSDINKTRAILEDESKCELIVVVDCWMTASAKFADILLPDTTWLETDDLAGDSYASGQTGYVTFMKGIPPMYNCRNMWEMGHGLAKAWGVEAAFTEGKTEQQLLEEAYQATRERNSDWDLPESYAEAQKLGFKRHYASGFVALEEFRSQGPQGEWAQSNMRTPSKKIEIFSLDWADKATRHDPLSDQPYDQITPLPQYTETWAEQDKEEYPFHIVAYHTKGRTHSSYHNVDWLREAVEDAAWINPQDAAAQGVSNGSTIVLESPDGAIELRAKITPRVMPGVVGLAQGAWYQGNQAGAVDKGGCINTLTRYHPTPVAKGNPQHTIRVKIRA</sequence>
<dbReference type="SMART" id="SM00926">
    <property type="entry name" value="Molybdop_Fe4S4"/>
    <property type="match status" value="1"/>
</dbReference>
<keyword evidence="5" id="KW-0479">Metal-binding</keyword>
<dbReference type="InterPro" id="IPR009010">
    <property type="entry name" value="Asp_de-COase-like_dom_sf"/>
</dbReference>
<dbReference type="GO" id="GO:0009055">
    <property type="term" value="F:electron transfer activity"/>
    <property type="evidence" value="ECO:0007669"/>
    <property type="project" value="TreeGrafter"/>
</dbReference>
<dbReference type="InterPro" id="IPR006656">
    <property type="entry name" value="Mopterin_OxRdtase"/>
</dbReference>
<dbReference type="STRING" id="299255.SAMN02745129_3711"/>
<dbReference type="InterPro" id="IPR050612">
    <property type="entry name" value="Prok_Mopterin_Oxidored"/>
</dbReference>
<dbReference type="PANTHER" id="PTHR43742:SF3">
    <property type="entry name" value="DIMETHYL SULFOXIDE REDUCTASE DMSA"/>
    <property type="match status" value="1"/>
</dbReference>
<dbReference type="RefSeq" id="WP_067659441.1">
    <property type="nucleotide sequence ID" value="NZ_FQXG01000006.1"/>
</dbReference>
<dbReference type="PROSITE" id="PS00490">
    <property type="entry name" value="MOLYBDOPTERIN_PROK_2"/>
    <property type="match status" value="1"/>
</dbReference>
<evidence type="ECO:0000256" key="6">
    <source>
        <dbReference type="ARBA" id="ARBA00023002"/>
    </source>
</evidence>
<dbReference type="Gene3D" id="3.40.228.10">
    <property type="entry name" value="Dimethylsulfoxide Reductase, domain 2"/>
    <property type="match status" value="1"/>
</dbReference>
<dbReference type="AlphaFoldDB" id="A0A1M5XVC7"/>
<keyword evidence="7" id="KW-0408">Iron</keyword>
<dbReference type="GO" id="GO:0051539">
    <property type="term" value="F:4 iron, 4 sulfur cluster binding"/>
    <property type="evidence" value="ECO:0007669"/>
    <property type="project" value="UniProtKB-KW"/>
</dbReference>
<dbReference type="Pfam" id="PF00384">
    <property type="entry name" value="Molybdopterin"/>
    <property type="match status" value="1"/>
</dbReference>
<evidence type="ECO:0000256" key="5">
    <source>
        <dbReference type="ARBA" id="ARBA00022723"/>
    </source>
</evidence>
<accession>A0A1M5XVC7</accession>
<dbReference type="Gene3D" id="3.40.50.12440">
    <property type="match status" value="2"/>
</dbReference>
<dbReference type="InterPro" id="IPR006963">
    <property type="entry name" value="Mopterin_OxRdtase_4Fe-4S_dom"/>
</dbReference>
<dbReference type="GO" id="GO:0009389">
    <property type="term" value="F:dimethyl sulfoxide reductase activity"/>
    <property type="evidence" value="ECO:0007669"/>
    <property type="project" value="InterPro"/>
</dbReference>
<keyword evidence="6" id="KW-0560">Oxidoreductase</keyword>
<evidence type="ECO:0000256" key="2">
    <source>
        <dbReference type="ARBA" id="ARBA00010312"/>
    </source>
</evidence>
<dbReference type="InterPro" id="IPR027467">
    <property type="entry name" value="MopterinOxRdtase_cofactor_BS"/>
</dbReference>
<dbReference type="EMBL" id="FQXG01000006">
    <property type="protein sequence ID" value="SHI03478.1"/>
    <property type="molecule type" value="Genomic_DNA"/>
</dbReference>
<evidence type="ECO:0000256" key="8">
    <source>
        <dbReference type="ARBA" id="ARBA00023014"/>
    </source>
</evidence>
<dbReference type="OrthoDB" id="9810782at2"/>
<name>A0A1M5XVC7_9GAMM</name>
<dbReference type="GO" id="GO:0030288">
    <property type="term" value="C:outer membrane-bounded periplasmic space"/>
    <property type="evidence" value="ECO:0007669"/>
    <property type="project" value="TreeGrafter"/>
</dbReference>
<dbReference type="GO" id="GO:0030151">
    <property type="term" value="F:molybdenum ion binding"/>
    <property type="evidence" value="ECO:0007669"/>
    <property type="project" value="InterPro"/>
</dbReference>
<comment type="cofactor">
    <cofactor evidence="1">
        <name>Mo-bis(molybdopterin guanine dinucleotide)</name>
        <dbReference type="ChEBI" id="CHEBI:60539"/>
    </cofactor>
</comment>
<dbReference type="GO" id="GO:0009061">
    <property type="term" value="P:anaerobic respiration"/>
    <property type="evidence" value="ECO:0007669"/>
    <property type="project" value="TreeGrafter"/>
</dbReference>
<dbReference type="Gene3D" id="2.40.40.20">
    <property type="match status" value="1"/>
</dbReference>